<dbReference type="GO" id="GO:0005886">
    <property type="term" value="C:plasma membrane"/>
    <property type="evidence" value="ECO:0007669"/>
    <property type="project" value="UniProtKB-SubCell"/>
</dbReference>
<feature type="transmembrane region" description="Helical" evidence="10">
    <location>
        <begin position="243"/>
        <end position="259"/>
    </location>
</feature>
<protein>
    <recommendedName>
        <fullName evidence="3">Multidrug export protein MepA</fullName>
    </recommendedName>
</protein>
<dbReference type="PIRSF" id="PIRSF006603">
    <property type="entry name" value="DinF"/>
    <property type="match status" value="1"/>
</dbReference>
<dbReference type="InterPro" id="IPR051327">
    <property type="entry name" value="MATE_MepA_subfamily"/>
</dbReference>
<dbReference type="AlphaFoldDB" id="A0A6N2T2W8"/>
<dbReference type="Pfam" id="PF01554">
    <property type="entry name" value="MatE"/>
    <property type="match status" value="2"/>
</dbReference>
<organism evidence="11">
    <name type="scientific">uncultured Anaerotruncus sp</name>
    <dbReference type="NCBI Taxonomy" id="905011"/>
    <lineage>
        <taxon>Bacteria</taxon>
        <taxon>Bacillati</taxon>
        <taxon>Bacillota</taxon>
        <taxon>Clostridia</taxon>
        <taxon>Eubacteriales</taxon>
        <taxon>Oscillospiraceae</taxon>
        <taxon>Anaerotruncus</taxon>
        <taxon>environmental samples</taxon>
    </lineage>
</organism>
<feature type="transmembrane region" description="Helical" evidence="10">
    <location>
        <begin position="327"/>
        <end position="350"/>
    </location>
</feature>
<dbReference type="PANTHER" id="PTHR43823:SF3">
    <property type="entry name" value="MULTIDRUG EXPORT PROTEIN MEPA"/>
    <property type="match status" value="1"/>
</dbReference>
<evidence type="ECO:0000256" key="5">
    <source>
        <dbReference type="ARBA" id="ARBA00022475"/>
    </source>
</evidence>
<dbReference type="NCBIfam" id="TIGR00797">
    <property type="entry name" value="matE"/>
    <property type="match status" value="1"/>
</dbReference>
<evidence type="ECO:0000256" key="9">
    <source>
        <dbReference type="ARBA" id="ARBA00023251"/>
    </source>
</evidence>
<feature type="transmembrane region" description="Helical" evidence="10">
    <location>
        <begin position="279"/>
        <end position="298"/>
    </location>
</feature>
<keyword evidence="9" id="KW-0046">Antibiotic resistance</keyword>
<evidence type="ECO:0000256" key="3">
    <source>
        <dbReference type="ARBA" id="ARBA00022106"/>
    </source>
</evidence>
<comment type="subcellular location">
    <subcellularLocation>
        <location evidence="1">Cell membrane</location>
        <topology evidence="1">Multi-pass membrane protein</topology>
    </subcellularLocation>
</comment>
<dbReference type="InterPro" id="IPR048279">
    <property type="entry name" value="MdtK-like"/>
</dbReference>
<keyword evidence="8 10" id="KW-0472">Membrane</keyword>
<feature type="transmembrane region" description="Helical" evidence="10">
    <location>
        <begin position="22"/>
        <end position="43"/>
    </location>
</feature>
<comment type="similarity">
    <text evidence="2">Belongs to the multi antimicrobial extrusion (MATE) (TC 2.A.66.1) family. MepA subfamily.</text>
</comment>
<feature type="transmembrane region" description="Helical" evidence="10">
    <location>
        <begin position="102"/>
        <end position="125"/>
    </location>
</feature>
<dbReference type="GO" id="GO:0015297">
    <property type="term" value="F:antiporter activity"/>
    <property type="evidence" value="ECO:0007669"/>
    <property type="project" value="InterPro"/>
</dbReference>
<keyword evidence="6 10" id="KW-0812">Transmembrane</keyword>
<name>A0A6N2T2W8_9FIRM</name>
<sequence>MSKDHSRSKTGVDLGKDSIGKLLLRLSLPAILAQLTNALYSIINRMYLGNLPGQSHLALSALGVCMPILILITAFSSLVGMGGAPRVSARMGEGDYAGAERILGSCFTTILLISATITLVLQLFMAPILQMFGASGETLPYAMSYLRIYSLGTVFMQISLGMNFFISAQGFAKTSMITILLGAGLNIVLDPILIFGLRMGLPGAALATVISQGVAAAWVMRFLLGPKTQLKIRRENMPIRWKILAPVLLLGLSPFAMQSTEGMVSIAFNIRLRDMGGDVAVGAMTILTSILQVGMMPVSGMSQGAQPILSFNLGARKADRVKEAFRILLFSSLGWSVTYWAVLMLFPGWFAGLFSSDPALLETAVWTMRIYLAAQFISGAQIACQQTLVAVEQAKASLFLALLRKLFLLVPLMFILPSIAGLGLTGVFLAQPTADLVAFTITALVFYTRFSRVLRGLREGRVQEE</sequence>
<accession>A0A6N2T2W8</accession>
<dbReference type="EMBL" id="CACRSL010000003">
    <property type="protein sequence ID" value="VYS99402.1"/>
    <property type="molecule type" value="Genomic_DNA"/>
</dbReference>
<evidence type="ECO:0000256" key="4">
    <source>
        <dbReference type="ARBA" id="ARBA00022448"/>
    </source>
</evidence>
<evidence type="ECO:0000256" key="8">
    <source>
        <dbReference type="ARBA" id="ARBA00023136"/>
    </source>
</evidence>
<evidence type="ECO:0000313" key="11">
    <source>
        <dbReference type="EMBL" id="VYS99402.1"/>
    </source>
</evidence>
<evidence type="ECO:0000256" key="2">
    <source>
        <dbReference type="ARBA" id="ARBA00008417"/>
    </source>
</evidence>
<keyword evidence="4" id="KW-0813">Transport</keyword>
<gene>
    <name evidence="11" type="primary">mepA_5</name>
    <name evidence="11" type="ORF">AULFYP135_01214</name>
</gene>
<evidence type="ECO:0000256" key="10">
    <source>
        <dbReference type="SAM" id="Phobius"/>
    </source>
</evidence>
<keyword evidence="5" id="KW-1003">Cell membrane</keyword>
<dbReference type="GO" id="GO:0046677">
    <property type="term" value="P:response to antibiotic"/>
    <property type="evidence" value="ECO:0007669"/>
    <property type="project" value="UniProtKB-KW"/>
</dbReference>
<feature type="transmembrane region" description="Helical" evidence="10">
    <location>
        <begin position="145"/>
        <end position="165"/>
    </location>
</feature>
<feature type="transmembrane region" description="Helical" evidence="10">
    <location>
        <begin position="55"/>
        <end position="81"/>
    </location>
</feature>
<dbReference type="CDD" id="cd13143">
    <property type="entry name" value="MATE_MepA_like"/>
    <property type="match status" value="1"/>
</dbReference>
<dbReference type="GO" id="GO:0042910">
    <property type="term" value="F:xenobiotic transmembrane transporter activity"/>
    <property type="evidence" value="ECO:0007669"/>
    <property type="project" value="InterPro"/>
</dbReference>
<reference evidence="11" key="1">
    <citation type="submission" date="2019-11" db="EMBL/GenBank/DDBJ databases">
        <authorList>
            <person name="Feng L."/>
        </authorList>
    </citation>
    <scope>NUCLEOTIDE SEQUENCE</scope>
    <source>
        <strain evidence="11">AundefinedLFYP135</strain>
    </source>
</reference>
<evidence type="ECO:0000256" key="6">
    <source>
        <dbReference type="ARBA" id="ARBA00022692"/>
    </source>
</evidence>
<feature type="transmembrane region" description="Helical" evidence="10">
    <location>
        <begin position="203"/>
        <end position="223"/>
    </location>
</feature>
<dbReference type="InterPro" id="IPR002528">
    <property type="entry name" value="MATE_fam"/>
</dbReference>
<dbReference type="InterPro" id="IPR045070">
    <property type="entry name" value="MATE_MepA-like"/>
</dbReference>
<feature type="transmembrane region" description="Helical" evidence="10">
    <location>
        <begin position="406"/>
        <end position="430"/>
    </location>
</feature>
<evidence type="ECO:0000256" key="7">
    <source>
        <dbReference type="ARBA" id="ARBA00022989"/>
    </source>
</evidence>
<proteinExistence type="inferred from homology"/>
<evidence type="ECO:0000256" key="1">
    <source>
        <dbReference type="ARBA" id="ARBA00004651"/>
    </source>
</evidence>
<feature type="transmembrane region" description="Helical" evidence="10">
    <location>
        <begin position="177"/>
        <end position="197"/>
    </location>
</feature>
<dbReference type="PANTHER" id="PTHR43823">
    <property type="entry name" value="SPORULATION PROTEIN YKVU"/>
    <property type="match status" value="1"/>
</dbReference>
<keyword evidence="7 10" id="KW-1133">Transmembrane helix</keyword>